<dbReference type="InterPro" id="IPR003780">
    <property type="entry name" value="COX15/CtaA_fam"/>
</dbReference>
<proteinExistence type="predicted"/>
<comment type="subcellular location">
    <subcellularLocation>
        <location evidence="1">Membrane</location>
        <topology evidence="1">Multi-pass membrane protein</topology>
    </subcellularLocation>
</comment>
<evidence type="ECO:0000256" key="12">
    <source>
        <dbReference type="SAM" id="Phobius"/>
    </source>
</evidence>
<evidence type="ECO:0000256" key="10">
    <source>
        <dbReference type="ARBA" id="ARBA00023157"/>
    </source>
</evidence>
<dbReference type="Proteomes" id="UP000027931">
    <property type="component" value="Unassembled WGS sequence"/>
</dbReference>
<evidence type="ECO:0000313" key="13">
    <source>
        <dbReference type="EMBL" id="KEO82813.1"/>
    </source>
</evidence>
<organism evidence="13 14">
    <name type="scientific">Tumebacillus flagellatus</name>
    <dbReference type="NCBI Taxonomy" id="1157490"/>
    <lineage>
        <taxon>Bacteria</taxon>
        <taxon>Bacillati</taxon>
        <taxon>Bacillota</taxon>
        <taxon>Bacilli</taxon>
        <taxon>Bacillales</taxon>
        <taxon>Alicyclobacillaceae</taxon>
        <taxon>Tumebacillus</taxon>
    </lineage>
</organism>
<keyword evidence="9 12" id="KW-0472">Membrane</keyword>
<keyword evidence="8" id="KW-0350">Heme biosynthesis</keyword>
<dbReference type="GO" id="GO:0006784">
    <property type="term" value="P:heme A biosynthetic process"/>
    <property type="evidence" value="ECO:0007669"/>
    <property type="project" value="InterPro"/>
</dbReference>
<keyword evidence="5 12" id="KW-1133">Transmembrane helix</keyword>
<feature type="transmembrane region" description="Helical" evidence="12">
    <location>
        <begin position="157"/>
        <end position="180"/>
    </location>
</feature>
<feature type="transmembrane region" description="Helical" evidence="12">
    <location>
        <begin position="115"/>
        <end position="136"/>
    </location>
</feature>
<dbReference type="PANTHER" id="PTHR35457:SF1">
    <property type="entry name" value="HEME A SYNTHASE"/>
    <property type="match status" value="1"/>
</dbReference>
<protein>
    <recommendedName>
        <fullName evidence="15">Cytochrome Caa3 oxidase</fullName>
    </recommendedName>
</protein>
<evidence type="ECO:0000256" key="1">
    <source>
        <dbReference type="ARBA" id="ARBA00004141"/>
    </source>
</evidence>
<evidence type="ECO:0000256" key="8">
    <source>
        <dbReference type="ARBA" id="ARBA00023133"/>
    </source>
</evidence>
<dbReference type="GO" id="GO:0016491">
    <property type="term" value="F:oxidoreductase activity"/>
    <property type="evidence" value="ECO:0007669"/>
    <property type="project" value="UniProtKB-KW"/>
</dbReference>
<evidence type="ECO:0008006" key="15">
    <source>
        <dbReference type="Google" id="ProtNLM"/>
    </source>
</evidence>
<evidence type="ECO:0000256" key="5">
    <source>
        <dbReference type="ARBA" id="ARBA00022989"/>
    </source>
</evidence>
<evidence type="ECO:0000256" key="2">
    <source>
        <dbReference type="ARBA" id="ARBA00022475"/>
    </source>
</evidence>
<dbReference type="EMBL" id="JMIR01000017">
    <property type="protein sequence ID" value="KEO82813.1"/>
    <property type="molecule type" value="Genomic_DNA"/>
</dbReference>
<reference evidence="13 14" key="1">
    <citation type="journal article" date="2013" name="Int. J. Syst. Evol. Microbiol.">
        <title>Tumebacillus flagellatus sp. nov., an alpha-amylase/pullulanase-producing bacterium isolated from cassava wastewater.</title>
        <authorList>
            <person name="Wang Q."/>
            <person name="Xie N."/>
            <person name="Qin Y."/>
            <person name="Shen N."/>
            <person name="Zhu J."/>
            <person name="Mi H."/>
            <person name="Huang R."/>
        </authorList>
    </citation>
    <scope>NUCLEOTIDE SEQUENCE [LARGE SCALE GENOMIC DNA]</scope>
    <source>
        <strain evidence="13 14">GST4</strain>
    </source>
</reference>
<evidence type="ECO:0000256" key="11">
    <source>
        <dbReference type="ARBA" id="ARBA00023444"/>
    </source>
</evidence>
<dbReference type="PANTHER" id="PTHR35457">
    <property type="entry name" value="HEME A SYNTHASE"/>
    <property type="match status" value="1"/>
</dbReference>
<keyword evidence="14" id="KW-1185">Reference proteome</keyword>
<keyword evidence="4" id="KW-0479">Metal-binding</keyword>
<dbReference type="RefSeq" id="WP_038089090.1">
    <property type="nucleotide sequence ID" value="NZ_JMIR01000017.1"/>
</dbReference>
<evidence type="ECO:0000256" key="6">
    <source>
        <dbReference type="ARBA" id="ARBA00023002"/>
    </source>
</evidence>
<dbReference type="PROSITE" id="PS51257">
    <property type="entry name" value="PROKAR_LIPOPROTEIN"/>
    <property type="match status" value="1"/>
</dbReference>
<keyword evidence="3 12" id="KW-0812">Transmembrane</keyword>
<keyword evidence="6" id="KW-0560">Oxidoreductase</keyword>
<dbReference type="GO" id="GO:0046872">
    <property type="term" value="F:metal ion binding"/>
    <property type="evidence" value="ECO:0007669"/>
    <property type="project" value="UniProtKB-KW"/>
</dbReference>
<keyword evidence="7" id="KW-0408">Iron</keyword>
<feature type="transmembrane region" description="Helical" evidence="12">
    <location>
        <begin position="88"/>
        <end position="109"/>
    </location>
</feature>
<feature type="transmembrane region" description="Helical" evidence="12">
    <location>
        <begin position="55"/>
        <end position="76"/>
    </location>
</feature>
<dbReference type="AlphaFoldDB" id="A0A074LSN0"/>
<sequence>MGYRLPLVTTIVTFLMMILGAVVVGTQAGFACPDWPLCHGQIIPSFNDPLVLIEWFHRTTSALGGLLILLTAVQVFRYRKQNPVYVKFAVAIVICLAVQALAGAAIVVFKLPGYMTTIDVTNGMFLVSIFAALTAREYRIREVAQNRTTEEQDARQAALFTPAAVLVGVTILQVVVGGLFRHTGASEALFGRNDYVKNHFQDYMLSETVANAFLMFHIMLTVLVVAATVWVVAQALRNKMFVTPALVLVAIVLLQSLLGFVTLGTELALSPATAHLGGAALTMVVGVYIGARARFAKTVKAVSSKKEADKKVSNRVVVGTN</sequence>
<keyword evidence="2" id="KW-1003">Cell membrane</keyword>
<dbReference type="GO" id="GO:0016020">
    <property type="term" value="C:membrane"/>
    <property type="evidence" value="ECO:0007669"/>
    <property type="project" value="UniProtKB-SubCell"/>
</dbReference>
<dbReference type="OrthoDB" id="9816428at2"/>
<dbReference type="eggNOG" id="COG1612">
    <property type="taxonomic scope" value="Bacteria"/>
</dbReference>
<dbReference type="Pfam" id="PF02628">
    <property type="entry name" value="COX15-CtaA"/>
    <property type="match status" value="1"/>
</dbReference>
<feature type="transmembrane region" description="Helical" evidence="12">
    <location>
        <begin position="272"/>
        <end position="291"/>
    </location>
</feature>
<feature type="transmembrane region" description="Helical" evidence="12">
    <location>
        <begin position="212"/>
        <end position="233"/>
    </location>
</feature>
<keyword evidence="10" id="KW-1015">Disulfide bond</keyword>
<evidence type="ECO:0000256" key="7">
    <source>
        <dbReference type="ARBA" id="ARBA00023004"/>
    </source>
</evidence>
<evidence type="ECO:0000256" key="4">
    <source>
        <dbReference type="ARBA" id="ARBA00022723"/>
    </source>
</evidence>
<comment type="caution">
    <text evidence="13">The sequence shown here is derived from an EMBL/GenBank/DDBJ whole genome shotgun (WGS) entry which is preliminary data.</text>
</comment>
<dbReference type="InterPro" id="IPR050450">
    <property type="entry name" value="COX15/CtaA_HemeA_synthase"/>
</dbReference>
<evidence type="ECO:0000313" key="14">
    <source>
        <dbReference type="Proteomes" id="UP000027931"/>
    </source>
</evidence>
<evidence type="ECO:0000256" key="3">
    <source>
        <dbReference type="ARBA" id="ARBA00022692"/>
    </source>
</evidence>
<evidence type="ECO:0000256" key="9">
    <source>
        <dbReference type="ARBA" id="ARBA00023136"/>
    </source>
</evidence>
<accession>A0A074LSN0</accession>
<name>A0A074LSN0_9BACL</name>
<comment type="pathway">
    <text evidence="11">Porphyrin-containing compound metabolism.</text>
</comment>
<dbReference type="STRING" id="1157490.EL26_12955"/>
<feature type="transmembrane region" description="Helical" evidence="12">
    <location>
        <begin position="240"/>
        <end position="260"/>
    </location>
</feature>
<gene>
    <name evidence="13" type="ORF">EL26_12955</name>
</gene>